<dbReference type="GO" id="GO:0097602">
    <property type="term" value="F:cullin family protein binding"/>
    <property type="evidence" value="ECO:0007669"/>
    <property type="project" value="TreeGrafter"/>
</dbReference>
<feature type="coiled-coil region" evidence="2">
    <location>
        <begin position="368"/>
        <end position="406"/>
    </location>
</feature>
<proteinExistence type="inferred from homology"/>
<feature type="coiled-coil region" evidence="2">
    <location>
        <begin position="499"/>
        <end position="543"/>
    </location>
</feature>
<dbReference type="Pfam" id="PF21674">
    <property type="entry name" value="CCDC22_N"/>
    <property type="match status" value="1"/>
</dbReference>
<feature type="domain" description="CCDC22 N-terminal" evidence="5">
    <location>
        <begin position="1"/>
        <end position="111"/>
    </location>
</feature>
<feature type="compositionally biased region" description="Polar residues" evidence="3">
    <location>
        <begin position="262"/>
        <end position="276"/>
    </location>
</feature>
<evidence type="ECO:0000313" key="7">
    <source>
        <dbReference type="Proteomes" id="UP001054252"/>
    </source>
</evidence>
<feature type="compositionally biased region" description="Polar residues" evidence="3">
    <location>
        <begin position="230"/>
        <end position="243"/>
    </location>
</feature>
<feature type="region of interest" description="Disordered" evidence="3">
    <location>
        <begin position="226"/>
        <end position="281"/>
    </location>
</feature>
<gene>
    <name evidence="6" type="ORF">SLEP1_g44613</name>
</gene>
<reference evidence="6 7" key="1">
    <citation type="journal article" date="2021" name="Commun. Biol.">
        <title>The genome of Shorea leprosula (Dipterocarpaceae) highlights the ecological relevance of drought in aseasonal tropical rainforests.</title>
        <authorList>
            <person name="Ng K.K.S."/>
            <person name="Kobayashi M.J."/>
            <person name="Fawcett J.A."/>
            <person name="Hatakeyama M."/>
            <person name="Paape T."/>
            <person name="Ng C.H."/>
            <person name="Ang C.C."/>
            <person name="Tnah L.H."/>
            <person name="Lee C.T."/>
            <person name="Nishiyama T."/>
            <person name="Sese J."/>
            <person name="O'Brien M.J."/>
            <person name="Copetti D."/>
            <person name="Mohd Noor M.I."/>
            <person name="Ong R.C."/>
            <person name="Putra M."/>
            <person name="Sireger I.Z."/>
            <person name="Indrioko S."/>
            <person name="Kosugi Y."/>
            <person name="Izuno A."/>
            <person name="Isagi Y."/>
            <person name="Lee S.L."/>
            <person name="Shimizu K.K."/>
        </authorList>
    </citation>
    <scope>NUCLEOTIDE SEQUENCE [LARGE SCALE GENOMIC DNA]</scope>
    <source>
        <strain evidence="6">214</strain>
    </source>
</reference>
<evidence type="ECO:0008006" key="8">
    <source>
        <dbReference type="Google" id="ProtNLM"/>
    </source>
</evidence>
<dbReference type="Proteomes" id="UP001054252">
    <property type="component" value="Unassembled WGS sequence"/>
</dbReference>
<dbReference type="PANTHER" id="PTHR15668">
    <property type="entry name" value="JM1 PROTEIN"/>
    <property type="match status" value="1"/>
</dbReference>
<dbReference type="InterPro" id="IPR008530">
    <property type="entry name" value="CCDC22"/>
</dbReference>
<protein>
    <recommendedName>
        <fullName evidence="8">Coiled-coil domain-containing protein 22 homolog</fullName>
    </recommendedName>
</protein>
<evidence type="ECO:0000256" key="3">
    <source>
        <dbReference type="SAM" id="MobiDB-lite"/>
    </source>
</evidence>
<evidence type="ECO:0000313" key="6">
    <source>
        <dbReference type="EMBL" id="GKV36487.1"/>
    </source>
</evidence>
<feature type="domain" description="CCDC22 coiled-coil" evidence="4">
    <location>
        <begin position="196"/>
        <end position="516"/>
    </location>
</feature>
<name>A0AAV5LIC8_9ROSI</name>
<dbReference type="AlphaFoldDB" id="A0AAV5LIC8"/>
<comment type="similarity">
    <text evidence="1">Belongs to the CCDC22 family.</text>
</comment>
<organism evidence="6 7">
    <name type="scientific">Rubroshorea leprosula</name>
    <dbReference type="NCBI Taxonomy" id="152421"/>
    <lineage>
        <taxon>Eukaryota</taxon>
        <taxon>Viridiplantae</taxon>
        <taxon>Streptophyta</taxon>
        <taxon>Embryophyta</taxon>
        <taxon>Tracheophyta</taxon>
        <taxon>Spermatophyta</taxon>
        <taxon>Magnoliopsida</taxon>
        <taxon>eudicotyledons</taxon>
        <taxon>Gunneridae</taxon>
        <taxon>Pentapetalae</taxon>
        <taxon>rosids</taxon>
        <taxon>malvids</taxon>
        <taxon>Malvales</taxon>
        <taxon>Dipterocarpaceae</taxon>
        <taxon>Rubroshorea</taxon>
    </lineage>
</organism>
<comment type="caution">
    <text evidence="6">The sequence shown here is derived from an EMBL/GenBank/DDBJ whole genome shotgun (WGS) entry which is preliminary data.</text>
</comment>
<sequence>MEGSDEILLSSLKSVGISIPEEVASVSDLTPAVLVSICRQSLQLLGQVGESSPASVSDSSDSMAEKFKICTDMALAFKNLGYIGDLSYHKFLYPSEEDLYKFIRFLVERLSECSEGLNVSGGKAAIAKLGAEGQNFERISEDEQQKLDNEGVDLNLQKVEAILKDIRLNTEIPESSIFEAESAVLIGSHKLLDIPQNLDELAADDTSSSEEENFFKNDLFGVVRRKDSSADSGESGTNASPNVADQEDDKHDSVFGEKANSHLKQSSEIQNEAGTSEEQEKVLEGELNAKTLELQLLEEELQLLEAAADMAFNQNHPIESYLEQLNEQVNAKSHNIAKLKLQWNAFRNPLEEKKRSLEDSMYASNPVAQQKLQKLREVELEIQSILSEIRRRKEEHSKLSADLKKQPKVSTRRSYIERIKEITKNSRKLDTDIEQIIKVTRELQLESNSIRERLHRTYAVLDEIVFREAKKDQVGRQAYRLLTSIHESFEQISEKILATDRVRREVADLEKKLSAMACQSVNVDKLQADLDAIRKENEYLGQQLST</sequence>
<dbReference type="GO" id="GO:2000060">
    <property type="term" value="P:positive regulation of ubiquitin-dependent protein catabolic process"/>
    <property type="evidence" value="ECO:0007669"/>
    <property type="project" value="TreeGrafter"/>
</dbReference>
<keyword evidence="7" id="KW-1185">Reference proteome</keyword>
<evidence type="ECO:0000259" key="5">
    <source>
        <dbReference type="Pfam" id="PF21674"/>
    </source>
</evidence>
<dbReference type="InterPro" id="IPR048349">
    <property type="entry name" value="CCDC22_N"/>
</dbReference>
<dbReference type="EMBL" id="BPVZ01000116">
    <property type="protein sequence ID" value="GKV36487.1"/>
    <property type="molecule type" value="Genomic_DNA"/>
</dbReference>
<evidence type="ECO:0000256" key="2">
    <source>
        <dbReference type="SAM" id="Coils"/>
    </source>
</evidence>
<dbReference type="InterPro" id="IPR048348">
    <property type="entry name" value="CCDC22_CC"/>
</dbReference>
<evidence type="ECO:0000259" key="4">
    <source>
        <dbReference type="Pfam" id="PF05667"/>
    </source>
</evidence>
<accession>A0AAV5LIC8</accession>
<keyword evidence="2" id="KW-0175">Coiled coil</keyword>
<dbReference type="Pfam" id="PF05667">
    <property type="entry name" value="CCDC22_CC"/>
    <property type="match status" value="1"/>
</dbReference>
<dbReference type="PANTHER" id="PTHR15668:SF4">
    <property type="entry name" value="COILED-COIL DOMAIN-CONTAINING PROTEIN 22"/>
    <property type="match status" value="1"/>
</dbReference>
<evidence type="ECO:0000256" key="1">
    <source>
        <dbReference type="ARBA" id="ARBA00006438"/>
    </source>
</evidence>